<dbReference type="EMBL" id="CCYA01000272">
    <property type="protein sequence ID" value="CEH15876.1"/>
    <property type="molecule type" value="Genomic_DNA"/>
</dbReference>
<evidence type="ECO:0000313" key="2">
    <source>
        <dbReference type="EMBL" id="CEH15876.1"/>
    </source>
</evidence>
<dbReference type="AlphaFoldDB" id="A0A0P1BI05"/>
<protein>
    <submittedName>
        <fullName evidence="2">Uncharacterized protein</fullName>
    </submittedName>
</protein>
<reference evidence="2 3" key="1">
    <citation type="submission" date="2014-09" db="EMBL/GenBank/DDBJ databases">
        <authorList>
            <person name="Magalhaes I.L.F."/>
            <person name="Oliveira U."/>
            <person name="Santos F.R."/>
            <person name="Vidigal T.H.D.A."/>
            <person name="Brescovit A.D."/>
            <person name="Santos A.J."/>
        </authorList>
    </citation>
    <scope>NUCLEOTIDE SEQUENCE [LARGE SCALE GENOMIC DNA]</scope>
</reference>
<accession>A0A0P1BI05</accession>
<proteinExistence type="predicted"/>
<sequence length="69" mass="7810">MPWQVVERTLPPPRKQFAGTRWPCILVGSSHPPPVHIASSDSIIAEVRPRGQRRRLRSTGSWEAKVKIT</sequence>
<feature type="region of interest" description="Disordered" evidence="1">
    <location>
        <begin position="50"/>
        <end position="69"/>
    </location>
</feature>
<dbReference type="Proteomes" id="UP000054845">
    <property type="component" value="Unassembled WGS sequence"/>
</dbReference>
<name>A0A0P1BI05_9BASI</name>
<keyword evidence="3" id="KW-1185">Reference proteome</keyword>
<evidence type="ECO:0000313" key="3">
    <source>
        <dbReference type="Proteomes" id="UP000054845"/>
    </source>
</evidence>
<organism evidence="2 3">
    <name type="scientific">Ceraceosorus bombacis</name>
    <dbReference type="NCBI Taxonomy" id="401625"/>
    <lineage>
        <taxon>Eukaryota</taxon>
        <taxon>Fungi</taxon>
        <taxon>Dikarya</taxon>
        <taxon>Basidiomycota</taxon>
        <taxon>Ustilaginomycotina</taxon>
        <taxon>Exobasidiomycetes</taxon>
        <taxon>Ceraceosorales</taxon>
        <taxon>Ceraceosoraceae</taxon>
        <taxon>Ceraceosorus</taxon>
    </lineage>
</organism>
<evidence type="ECO:0000256" key="1">
    <source>
        <dbReference type="SAM" id="MobiDB-lite"/>
    </source>
</evidence>